<name>A0A3D8GKU3_9BACI</name>
<organism evidence="2 3">
    <name type="scientific">Neobacillus piezotolerans</name>
    <dbReference type="NCBI Taxonomy" id="2259171"/>
    <lineage>
        <taxon>Bacteria</taxon>
        <taxon>Bacillati</taxon>
        <taxon>Bacillota</taxon>
        <taxon>Bacilli</taxon>
        <taxon>Bacillales</taxon>
        <taxon>Bacillaceae</taxon>
        <taxon>Neobacillus</taxon>
    </lineage>
</organism>
<dbReference type="GO" id="GO:0008270">
    <property type="term" value="F:zinc ion binding"/>
    <property type="evidence" value="ECO:0007669"/>
    <property type="project" value="TreeGrafter"/>
</dbReference>
<dbReference type="SUPFAM" id="SSF46600">
    <property type="entry name" value="C-terminal UvrC-binding domain of UvrB"/>
    <property type="match status" value="1"/>
</dbReference>
<dbReference type="Pfam" id="PF02151">
    <property type="entry name" value="UVR"/>
    <property type="match status" value="1"/>
</dbReference>
<dbReference type="Proteomes" id="UP000257144">
    <property type="component" value="Unassembled WGS sequence"/>
</dbReference>
<dbReference type="GO" id="GO:1990170">
    <property type="term" value="P:stress response to cadmium ion"/>
    <property type="evidence" value="ECO:0007669"/>
    <property type="project" value="TreeGrafter"/>
</dbReference>
<dbReference type="PROSITE" id="PS50151">
    <property type="entry name" value="UVR"/>
    <property type="match status" value="1"/>
</dbReference>
<dbReference type="GO" id="GO:0050897">
    <property type="term" value="F:cobalt ion binding"/>
    <property type="evidence" value="ECO:0007669"/>
    <property type="project" value="TreeGrafter"/>
</dbReference>
<dbReference type="PIRSF" id="PIRSF015034">
    <property type="entry name" value="YacH"/>
    <property type="match status" value="1"/>
</dbReference>
<dbReference type="AlphaFoldDB" id="A0A3D8GKU3"/>
<dbReference type="Gene3D" id="4.10.860.10">
    <property type="entry name" value="UVR domain"/>
    <property type="match status" value="1"/>
</dbReference>
<dbReference type="PANTHER" id="PTHR38430">
    <property type="entry name" value="PROTEIN-ARGININE KINASE ACTIVATOR PROTEIN"/>
    <property type="match status" value="1"/>
</dbReference>
<feature type="domain" description="UVR" evidence="1">
    <location>
        <begin position="138"/>
        <end position="173"/>
    </location>
</feature>
<gene>
    <name evidence="2" type="ORF">DRW41_20680</name>
</gene>
<dbReference type="PANTHER" id="PTHR38430:SF1">
    <property type="entry name" value="PROTEIN-ARGININE KINASE ACTIVATOR PROTEIN"/>
    <property type="match status" value="1"/>
</dbReference>
<dbReference type="GO" id="GO:0046870">
    <property type="term" value="F:cadmium ion binding"/>
    <property type="evidence" value="ECO:0007669"/>
    <property type="project" value="TreeGrafter"/>
</dbReference>
<dbReference type="RefSeq" id="WP_115453936.1">
    <property type="nucleotide sequence ID" value="NZ_QNQT01000016.1"/>
</dbReference>
<protein>
    <recommendedName>
        <fullName evidence="1">UVR domain-containing protein</fullName>
    </recommendedName>
</protein>
<dbReference type="GO" id="GO:0005507">
    <property type="term" value="F:copper ion binding"/>
    <property type="evidence" value="ECO:0007669"/>
    <property type="project" value="TreeGrafter"/>
</dbReference>
<dbReference type="OrthoDB" id="9788704at2"/>
<proteinExistence type="predicted"/>
<reference evidence="2 3" key="1">
    <citation type="submission" date="2018-07" db="EMBL/GenBank/DDBJ databases">
        <title>Bacillus sp. YLB-04 draft genome sequence.</title>
        <authorList>
            <person name="Yu L."/>
            <person name="Tang X."/>
        </authorList>
    </citation>
    <scope>NUCLEOTIDE SEQUENCE [LARGE SCALE GENOMIC DNA]</scope>
    <source>
        <strain evidence="2 3">YLB-04</strain>
    </source>
</reference>
<evidence type="ECO:0000313" key="2">
    <source>
        <dbReference type="EMBL" id="RDU34879.1"/>
    </source>
</evidence>
<dbReference type="InterPro" id="IPR036876">
    <property type="entry name" value="UVR_dom_sf"/>
</dbReference>
<sequence>MICEECNQRPATMHFTKILNGQKTEFHLCEHCAREKGDLFMMNGGAGFSINNLLAGLLNFDKGYQQPGHEAFNREEVIQCPNCGMTFPQFVKVGRFGCAQCYKTFSAQLQPILKRLHGGNWTHNGKIPERVGGTLHLRKKLEESKRKLKELISLEEFEKAAEIRDEIRALENLMEGTAGGGN</sequence>
<comment type="caution">
    <text evidence="2">The sequence shown here is derived from an EMBL/GenBank/DDBJ whole genome shotgun (WGS) entry which is preliminary data.</text>
</comment>
<dbReference type="GO" id="GO:1990169">
    <property type="term" value="P:stress response to copper ion"/>
    <property type="evidence" value="ECO:0007669"/>
    <property type="project" value="TreeGrafter"/>
</dbReference>
<dbReference type="InterPro" id="IPR025542">
    <property type="entry name" value="YacH"/>
</dbReference>
<accession>A0A3D8GKU3</accession>
<keyword evidence="3" id="KW-1185">Reference proteome</keyword>
<evidence type="ECO:0000313" key="3">
    <source>
        <dbReference type="Proteomes" id="UP000257144"/>
    </source>
</evidence>
<evidence type="ECO:0000259" key="1">
    <source>
        <dbReference type="PROSITE" id="PS50151"/>
    </source>
</evidence>
<dbReference type="EMBL" id="QNQT01000016">
    <property type="protein sequence ID" value="RDU34879.1"/>
    <property type="molecule type" value="Genomic_DNA"/>
</dbReference>
<dbReference type="InterPro" id="IPR001943">
    <property type="entry name" value="UVR_dom"/>
</dbReference>